<dbReference type="InterPro" id="IPR019027">
    <property type="entry name" value="Pilus_biogenesis_CpaD-related"/>
</dbReference>
<dbReference type="RefSeq" id="WP_152217161.1">
    <property type="nucleotide sequence ID" value="NZ_JBAQYD010000012.1"/>
</dbReference>
<feature type="compositionally biased region" description="Low complexity" evidence="1">
    <location>
        <begin position="134"/>
        <end position="147"/>
    </location>
</feature>
<keyword evidence="3" id="KW-1185">Reference proteome</keyword>
<evidence type="ECO:0000313" key="3">
    <source>
        <dbReference type="Proteomes" id="UP000468901"/>
    </source>
</evidence>
<protein>
    <submittedName>
        <fullName evidence="2">Uncharacterized protein</fullName>
    </submittedName>
</protein>
<evidence type="ECO:0000256" key="1">
    <source>
        <dbReference type="SAM" id="MobiDB-lite"/>
    </source>
</evidence>
<dbReference type="Proteomes" id="UP000468901">
    <property type="component" value="Unassembled WGS sequence"/>
</dbReference>
<organism evidence="2 3">
    <name type="scientific">Parvibaculum sedimenti</name>
    <dbReference type="NCBI Taxonomy" id="2608632"/>
    <lineage>
        <taxon>Bacteria</taxon>
        <taxon>Pseudomonadati</taxon>
        <taxon>Pseudomonadota</taxon>
        <taxon>Alphaproteobacteria</taxon>
        <taxon>Hyphomicrobiales</taxon>
        <taxon>Parvibaculaceae</taxon>
        <taxon>Parvibaculum</taxon>
    </lineage>
</organism>
<dbReference type="AlphaFoldDB" id="A0A6N6VK51"/>
<feature type="compositionally biased region" description="Basic and acidic residues" evidence="1">
    <location>
        <begin position="99"/>
        <end position="120"/>
    </location>
</feature>
<evidence type="ECO:0000313" key="2">
    <source>
        <dbReference type="EMBL" id="KAB7738886.1"/>
    </source>
</evidence>
<sequence length="147" mass="15530">MGRRDLLWNEQMTQSRRKFRVVSMAAASIVLSAMMVPHGPAAAEVASDPCSGRLTTDIVSDHANAPTFGGGCVNKNNIENMVQQKSDLMQGRPLGPANAEREAQAVRRYEEGKVKTESDYKGTSPVSIFGAPASSGGQSGSSSSGDQ</sequence>
<dbReference type="EMBL" id="WESC01000015">
    <property type="protein sequence ID" value="KAB7738886.1"/>
    <property type="molecule type" value="Genomic_DNA"/>
</dbReference>
<name>A0A6N6VK51_9HYPH</name>
<dbReference type="Pfam" id="PF09476">
    <property type="entry name" value="Pilus_CpaD"/>
    <property type="match status" value="1"/>
</dbReference>
<accession>A0A6N6VK51</accession>
<comment type="caution">
    <text evidence="2">The sequence shown here is derived from an EMBL/GenBank/DDBJ whole genome shotgun (WGS) entry which is preliminary data.</text>
</comment>
<proteinExistence type="predicted"/>
<feature type="region of interest" description="Disordered" evidence="1">
    <location>
        <begin position="86"/>
        <end position="147"/>
    </location>
</feature>
<reference evidence="2 3" key="1">
    <citation type="submission" date="2019-09" db="EMBL/GenBank/DDBJ databases">
        <title>Parvibaculum sedimenti sp. nov., isolated from sediment.</title>
        <authorList>
            <person name="Wang Y."/>
        </authorList>
    </citation>
    <scope>NUCLEOTIDE SEQUENCE [LARGE SCALE GENOMIC DNA]</scope>
    <source>
        <strain evidence="2 3">HXT-9</strain>
    </source>
</reference>
<gene>
    <name evidence="2" type="ORF">F2P47_14815</name>
</gene>